<reference evidence="2 3" key="1">
    <citation type="submission" date="2016-03" db="EMBL/GenBank/DDBJ databases">
        <authorList>
            <person name="Ploux O."/>
        </authorList>
    </citation>
    <scope>NUCLEOTIDE SEQUENCE [LARGE SCALE GENOMIC DNA]</scope>
    <source>
        <strain evidence="2 3">UAMH 11012</strain>
    </source>
</reference>
<dbReference type="EMBL" id="FJOG01000066">
    <property type="protein sequence ID" value="CZR69194.1"/>
    <property type="molecule type" value="Genomic_DNA"/>
</dbReference>
<proteinExistence type="predicted"/>
<protein>
    <recommendedName>
        <fullName evidence="1">2EXR domain-containing protein</fullName>
    </recommendedName>
</protein>
<organism evidence="2 3">
    <name type="scientific">Phialocephala subalpina</name>
    <dbReference type="NCBI Taxonomy" id="576137"/>
    <lineage>
        <taxon>Eukaryota</taxon>
        <taxon>Fungi</taxon>
        <taxon>Dikarya</taxon>
        <taxon>Ascomycota</taxon>
        <taxon>Pezizomycotina</taxon>
        <taxon>Leotiomycetes</taxon>
        <taxon>Helotiales</taxon>
        <taxon>Mollisiaceae</taxon>
        <taxon>Phialocephala</taxon>
        <taxon>Phialocephala fortinii species complex</taxon>
    </lineage>
</organism>
<gene>
    <name evidence="2" type="ORF">PAC_19094</name>
</gene>
<dbReference type="Proteomes" id="UP000184330">
    <property type="component" value="Unassembled WGS sequence"/>
</dbReference>
<dbReference type="InterPro" id="IPR045518">
    <property type="entry name" value="2EXR"/>
</dbReference>
<evidence type="ECO:0000259" key="1">
    <source>
        <dbReference type="Pfam" id="PF20150"/>
    </source>
</evidence>
<sequence length="301" mass="34081">MAPSRNGAAQTQAYYPQSNQLFFIIWKAAKQELPLGTYKTSIANHKKEQNAIAEQELQRWVGLRRYSFDGDTDDEEFVEPRKSLARWQQEEGKEERIAKIKGIIDENRSSPATVFRLFPFLPLELRRTIWKMCLSDPKVLHANYDATILDSRRHPGTAKYHESRILKSGKMQNSMEEDLDGSAFPATQCSGTRTHTIRTNDTQICWRWNVCRDMAALKCACMVLGGAEVSISGRAPLEFDDLLGDEEVLGVLKLVMEVGGVFHELENEAALEVVRVEEADVGSALGCVFDIFERESGFEEQ</sequence>
<dbReference type="AlphaFoldDB" id="A0A1L7XVX7"/>
<feature type="domain" description="2EXR" evidence="1">
    <location>
        <begin position="115"/>
        <end position="157"/>
    </location>
</feature>
<dbReference type="Pfam" id="PF20150">
    <property type="entry name" value="2EXR"/>
    <property type="match status" value="1"/>
</dbReference>
<evidence type="ECO:0000313" key="2">
    <source>
        <dbReference type="EMBL" id="CZR69194.1"/>
    </source>
</evidence>
<keyword evidence="3" id="KW-1185">Reference proteome</keyword>
<name>A0A1L7XVX7_9HELO</name>
<evidence type="ECO:0000313" key="3">
    <source>
        <dbReference type="Proteomes" id="UP000184330"/>
    </source>
</evidence>
<accession>A0A1L7XVX7</accession>